<dbReference type="Pfam" id="PF13553">
    <property type="entry name" value="FIIND"/>
    <property type="match status" value="1"/>
</dbReference>
<evidence type="ECO:0000256" key="3">
    <source>
        <dbReference type="ARBA" id="ARBA00022588"/>
    </source>
</evidence>
<dbReference type="GO" id="GO:0045087">
    <property type="term" value="P:innate immune response"/>
    <property type="evidence" value="ECO:0007669"/>
    <property type="project" value="UniProtKB-KW"/>
</dbReference>
<dbReference type="AlphaFoldDB" id="A0A3B3WQM1"/>
<dbReference type="InterPro" id="IPR051249">
    <property type="entry name" value="NLRP_Inflammasome"/>
</dbReference>
<dbReference type="InterPro" id="IPR004020">
    <property type="entry name" value="DAPIN"/>
</dbReference>
<dbReference type="PANTHER" id="PTHR46985">
    <property type="entry name" value="NACHT, LRR AND PYD DOMAINS-CONTAINING PROTEIN 1"/>
    <property type="match status" value="1"/>
</dbReference>
<feature type="domain" description="FIIND" evidence="5">
    <location>
        <begin position="744"/>
        <end position="993"/>
    </location>
</feature>
<keyword evidence="2" id="KW-0963">Cytoplasm</keyword>
<dbReference type="SUPFAM" id="SSF47986">
    <property type="entry name" value="DEATH domain"/>
    <property type="match status" value="3"/>
</dbReference>
<evidence type="ECO:0000313" key="6">
    <source>
        <dbReference type="Ensembl" id="ENSPMEP00000004964.1"/>
    </source>
</evidence>
<dbReference type="GO" id="GO:0005829">
    <property type="term" value="C:cytosol"/>
    <property type="evidence" value="ECO:0007669"/>
    <property type="project" value="UniProtKB-SubCell"/>
</dbReference>
<accession>A0A3B3WQM1</accession>
<dbReference type="Pfam" id="PF23679">
    <property type="entry name" value="UPA-FIIND"/>
    <property type="match status" value="1"/>
</dbReference>
<dbReference type="PROSITE" id="PS51830">
    <property type="entry name" value="FIIND"/>
    <property type="match status" value="1"/>
</dbReference>
<reference evidence="6" key="1">
    <citation type="submission" date="2025-05" db="UniProtKB">
        <authorList>
            <consortium name="Ensembl"/>
        </authorList>
    </citation>
    <scope>IDENTIFICATION</scope>
</reference>
<protein>
    <recommendedName>
        <fullName evidence="5">FIIND domain-containing protein</fullName>
    </recommendedName>
</protein>
<dbReference type="PANTHER" id="PTHR46985:SF2">
    <property type="entry name" value="APOPTOSIS-ASSOCIATED SPECK-LIKE PROTEIN CONTAINING A CARD"/>
    <property type="match status" value="1"/>
</dbReference>
<dbReference type="Pfam" id="PF02758">
    <property type="entry name" value="PYRIN"/>
    <property type="match status" value="3"/>
</dbReference>
<sequence length="993" mass="112636">MTTKELLVETLDQLSAGDFWDFKLFMVAEKFLPPDSRRELEAANTEAVAELMMRMCRGRCVEETRKILLKMRRQDLLHRLAGVRENPSLIQRAGVMASDLELLMETLSALSGGGLREFWERYLLLEPSALAPPRTDPEIAAISLVQSHGKQSVDVTRRILVDINQNHLVQSLLDCRPRNRKPPDDRRSALIHKAATMAAVKEILLETLMDLNHLDLGNFKIFLNFESFQNKFPQISWSDLKKSNCKNMVDLLMGSYGRQCLEVTRQVLMDMNRTDLLEKLPEKSCGAEEKLSVEELWPGLIDKVEAMESVIELLLETVGDLSEEEQMFFITLLGQSQRDVADRLLAVKELLPAVLVMVQMFGQRSVQMTRQVLKRMRRTDLLPDISASRRPQAKKLSADQRSSAALQKVALIAAFKQLLTEILSDLKKQELEDFKKSLRSTLSLSGKNLWYPSMRLRFGPFVPNVANEMVEELGLQSVEVSMEILMDINRSDLAERLLETSSGLKGKVSIDEYQRVTMLNTVPGKMAVRSTLLKMMMELGHSDVWRFKRLLQFTCFQKSLPELPVSVLWPMNWTGRAADPGLEGPADLVDQMVKRLGGESVGVAQEVLMDMNRTDVVQKLAGIRSGSTEEFQSLLFQKEASLTAIMEKLLETFEDLGEAKFEHFQRVVQKSLSRKAGRGTVAMETGRKLKVAELMLEQFDEQTLDMAALVLKQIHRSDLVQKISGNIPAGPSGPSRVAKGREEKLDSSCWTELVPEVNQTESPTYSLQSEAGLFECSVSGLRWFCSERVVFRYRFCSWDGHMERMESRGYRPAGPLLDISLITGRMTEVFLPHWICVDDVRKPLEQFAVLHMDDCGDAVEKVSEVSPSHVKLAEPVFSPRAVLMRAGFPVKVYCNMLLYRTNTAFLTLHVYLIPRDPALQQAMDRKESSYGYKVIQKPDPEKSLKMNDYFFLTSDLEAAEVSPKMSIKAVAKHKVRQTDVVVKSIHTQKIWKC</sequence>
<dbReference type="Proteomes" id="UP000261480">
    <property type="component" value="Unplaced"/>
</dbReference>
<dbReference type="Ensembl" id="ENSPMET00000008296.1">
    <property type="protein sequence ID" value="ENSPMEP00000004964.1"/>
    <property type="gene ID" value="ENSPMEG00000006283.1"/>
</dbReference>
<name>A0A3B3WQM1_9TELE</name>
<evidence type="ECO:0000256" key="1">
    <source>
        <dbReference type="ARBA" id="ARBA00004514"/>
    </source>
</evidence>
<evidence type="ECO:0000256" key="2">
    <source>
        <dbReference type="ARBA" id="ARBA00022490"/>
    </source>
</evidence>
<organism evidence="6 7">
    <name type="scientific">Poecilia mexicana</name>
    <dbReference type="NCBI Taxonomy" id="48701"/>
    <lineage>
        <taxon>Eukaryota</taxon>
        <taxon>Metazoa</taxon>
        <taxon>Chordata</taxon>
        <taxon>Craniata</taxon>
        <taxon>Vertebrata</taxon>
        <taxon>Euteleostomi</taxon>
        <taxon>Actinopterygii</taxon>
        <taxon>Neopterygii</taxon>
        <taxon>Teleostei</taxon>
        <taxon>Neoteleostei</taxon>
        <taxon>Acanthomorphata</taxon>
        <taxon>Ovalentaria</taxon>
        <taxon>Atherinomorphae</taxon>
        <taxon>Cyprinodontiformes</taxon>
        <taxon>Poeciliidae</taxon>
        <taxon>Poeciliinae</taxon>
        <taxon>Poecilia</taxon>
    </lineage>
</organism>
<evidence type="ECO:0000259" key="5">
    <source>
        <dbReference type="PROSITE" id="PS51830"/>
    </source>
</evidence>
<proteinExistence type="predicted"/>
<dbReference type="Ensembl" id="ENSPMET00000008307.1">
    <property type="protein sequence ID" value="ENSPMEP00000004958.1"/>
    <property type="gene ID" value="ENSPMEG00000006283.1"/>
</dbReference>
<evidence type="ECO:0000313" key="7">
    <source>
        <dbReference type="Proteomes" id="UP000261480"/>
    </source>
</evidence>
<dbReference type="SMART" id="SM01289">
    <property type="entry name" value="PYRIN"/>
    <property type="match status" value="5"/>
</dbReference>
<dbReference type="Gene3D" id="1.10.533.10">
    <property type="entry name" value="Death Domain, Fas"/>
    <property type="match status" value="7"/>
</dbReference>
<comment type="subcellular location">
    <subcellularLocation>
        <location evidence="1">Cytoplasm</location>
        <location evidence="1">Cytosol</location>
    </subcellularLocation>
</comment>
<keyword evidence="4" id="KW-0391">Immunity</keyword>
<evidence type="ECO:0000256" key="4">
    <source>
        <dbReference type="ARBA" id="ARBA00022859"/>
    </source>
</evidence>
<dbReference type="InterPro" id="IPR011029">
    <property type="entry name" value="DEATH-like_dom_sf"/>
</dbReference>
<keyword evidence="3" id="KW-0399">Innate immunity</keyword>
<keyword evidence="7" id="KW-1185">Reference proteome</keyword>
<dbReference type="InterPro" id="IPR025307">
    <property type="entry name" value="FIIND_dom"/>
</dbReference>
<dbReference type="STRING" id="48701.ENSPMEP00000004964"/>